<comment type="caution">
    <text evidence="18">The sequence shown here is derived from an EMBL/GenBank/DDBJ whole genome shotgun (WGS) entry which is preliminary data.</text>
</comment>
<dbReference type="FunFam" id="3.40.47.10:FF:000018">
    <property type="entry name" value="3-oxoacyl-[acyl-carrier-protein] synthase 2"/>
    <property type="match status" value="1"/>
</dbReference>
<dbReference type="PIRSF" id="PIRSF000447">
    <property type="entry name" value="KAS_II"/>
    <property type="match status" value="1"/>
</dbReference>
<dbReference type="PROSITE" id="PS00606">
    <property type="entry name" value="KS3_1"/>
    <property type="match status" value="1"/>
</dbReference>
<evidence type="ECO:0000256" key="5">
    <source>
        <dbReference type="ARBA" id="ARBA00022516"/>
    </source>
</evidence>
<comment type="catalytic activity">
    <reaction evidence="13 14">
        <text>a fatty acyl-[ACP] + malonyl-[ACP] + H(+) = a 3-oxoacyl-[ACP] + holo-[ACP] + CO2</text>
        <dbReference type="Rhea" id="RHEA:22836"/>
        <dbReference type="Rhea" id="RHEA-COMP:9623"/>
        <dbReference type="Rhea" id="RHEA-COMP:9685"/>
        <dbReference type="Rhea" id="RHEA-COMP:9916"/>
        <dbReference type="Rhea" id="RHEA-COMP:14125"/>
        <dbReference type="ChEBI" id="CHEBI:15378"/>
        <dbReference type="ChEBI" id="CHEBI:16526"/>
        <dbReference type="ChEBI" id="CHEBI:64479"/>
        <dbReference type="ChEBI" id="CHEBI:78449"/>
        <dbReference type="ChEBI" id="CHEBI:78776"/>
        <dbReference type="ChEBI" id="CHEBI:138651"/>
    </reaction>
</comment>
<name>A0A926E6Y1_9FIRM</name>
<dbReference type="PROSITE" id="PS52004">
    <property type="entry name" value="KS3_2"/>
    <property type="match status" value="1"/>
</dbReference>
<feature type="domain" description="Ketosynthase family 3 (KS3)" evidence="17">
    <location>
        <begin position="1"/>
        <end position="418"/>
    </location>
</feature>
<gene>
    <name evidence="18" type="primary">fabF</name>
    <name evidence="18" type="ORF">H8692_09475</name>
</gene>
<keyword evidence="10 14" id="KW-0012">Acyltransferase</keyword>
<evidence type="ECO:0000259" key="17">
    <source>
        <dbReference type="PROSITE" id="PS52004"/>
    </source>
</evidence>
<dbReference type="InterPro" id="IPR000794">
    <property type="entry name" value="Beta-ketoacyl_synthase"/>
</dbReference>
<comment type="catalytic activity">
    <reaction evidence="12 14">
        <text>(9Z)-hexadecenoyl-[ACP] + malonyl-[ACP] + H(+) = 3-oxo-(11Z)-octadecenoyl-[ACP] + holo-[ACP] + CO2</text>
        <dbReference type="Rhea" id="RHEA:55040"/>
        <dbReference type="Rhea" id="RHEA-COMP:9623"/>
        <dbReference type="Rhea" id="RHEA-COMP:9685"/>
        <dbReference type="Rhea" id="RHEA-COMP:10800"/>
        <dbReference type="Rhea" id="RHEA-COMP:14074"/>
        <dbReference type="ChEBI" id="CHEBI:15378"/>
        <dbReference type="ChEBI" id="CHEBI:16526"/>
        <dbReference type="ChEBI" id="CHEBI:64479"/>
        <dbReference type="ChEBI" id="CHEBI:78449"/>
        <dbReference type="ChEBI" id="CHEBI:83989"/>
        <dbReference type="ChEBI" id="CHEBI:138538"/>
        <dbReference type="EC" id="2.3.1.179"/>
    </reaction>
</comment>
<keyword evidence="9 14" id="KW-0275">Fatty acid biosynthesis</keyword>
<dbReference type="InterPro" id="IPR017568">
    <property type="entry name" value="3-oxoacyl-ACP_synth-2"/>
</dbReference>
<evidence type="ECO:0000256" key="12">
    <source>
        <dbReference type="ARBA" id="ARBA00047318"/>
    </source>
</evidence>
<evidence type="ECO:0000256" key="14">
    <source>
        <dbReference type="PIRNR" id="PIRNR000447"/>
    </source>
</evidence>
<evidence type="ECO:0000256" key="13">
    <source>
        <dbReference type="ARBA" id="ARBA00047659"/>
    </source>
</evidence>
<evidence type="ECO:0000256" key="1">
    <source>
        <dbReference type="ARBA" id="ARBA00005194"/>
    </source>
</evidence>
<dbReference type="Gene3D" id="3.40.47.10">
    <property type="match status" value="1"/>
</dbReference>
<dbReference type="SUPFAM" id="SSF53901">
    <property type="entry name" value="Thiolase-like"/>
    <property type="match status" value="1"/>
</dbReference>
<comment type="pathway">
    <text evidence="1 14">Lipid metabolism; fatty acid biosynthesis.</text>
</comment>
<keyword evidence="19" id="KW-1185">Reference proteome</keyword>
<feature type="active site" description="For beta-ketoacyl synthase activity" evidence="15">
    <location>
        <position position="161"/>
    </location>
</feature>
<sequence length="421" mass="44609">MKNLVITGLGAVTPIGIGVDNYWQGILDMKCGIEKITRFHDEDIPITIAGEVKDFDPKNYMSPKLTKETGTFIQFAYASAKEAIKQSNIDIDSQPDRIGIVMATALSGTSIIADTERAYSVDGKKRVSPRFLPKILGNLGAAQIAISYGIHGPSFTVSTACSSGGDAICMAAMLLNSGEADVMLVVGGESAHCPIIMSTLAQAKALSKNTDPKSACRPFDADRDGFVMGEGGGAIVLETEEHAKKRNAKVLCSLAGYGNNTDAYHVTSPRPDGSGAVECMISALKKAGMKPEDIDYINTHGTSTPVGDPIEVKAIKTLFGWKNHENPMPEELKAKIPPVSSTKGNTGHLMGAGGITEIIACIKAIETGILPPTLNYKTPDPLCDLDFVSEGPRKVKINTAMSNALGFGGQNSSIIVKKYTK</sequence>
<dbReference type="GO" id="GO:0006633">
    <property type="term" value="P:fatty acid biosynthetic process"/>
    <property type="evidence" value="ECO:0007669"/>
    <property type="project" value="UniProtKB-UniRule"/>
</dbReference>
<evidence type="ECO:0000256" key="8">
    <source>
        <dbReference type="ARBA" id="ARBA00023098"/>
    </source>
</evidence>
<evidence type="ECO:0000256" key="10">
    <source>
        <dbReference type="ARBA" id="ARBA00023315"/>
    </source>
</evidence>
<organism evidence="18 19">
    <name type="scientific">Lentihominibacter hominis</name>
    <dbReference type="NCBI Taxonomy" id="2763645"/>
    <lineage>
        <taxon>Bacteria</taxon>
        <taxon>Bacillati</taxon>
        <taxon>Bacillota</taxon>
        <taxon>Clostridia</taxon>
        <taxon>Peptostreptococcales</taxon>
        <taxon>Anaerovoracaceae</taxon>
        <taxon>Lentihominibacter</taxon>
    </lineage>
</organism>
<evidence type="ECO:0000256" key="11">
    <source>
        <dbReference type="ARBA" id="ARBA00024006"/>
    </source>
</evidence>
<dbReference type="PANTHER" id="PTHR11712">
    <property type="entry name" value="POLYKETIDE SYNTHASE-RELATED"/>
    <property type="match status" value="1"/>
</dbReference>
<evidence type="ECO:0000256" key="4">
    <source>
        <dbReference type="ARBA" id="ARBA00014657"/>
    </source>
</evidence>
<dbReference type="InterPro" id="IPR014031">
    <property type="entry name" value="Ketoacyl_synth_C"/>
</dbReference>
<dbReference type="InterPro" id="IPR018201">
    <property type="entry name" value="Ketoacyl_synth_AS"/>
</dbReference>
<dbReference type="NCBIfam" id="TIGR03150">
    <property type="entry name" value="fabF"/>
    <property type="match status" value="1"/>
</dbReference>
<comment type="function">
    <text evidence="11 14">Involved in the type II fatty acid elongation cycle. Catalyzes the elongation of a wide range of acyl-ACP by the addition of two carbons from malonyl-ACP to an acyl acceptor. Can efficiently catalyze the conversion of palmitoleoyl-ACP (cis-hexadec-9-enoyl-ACP) to cis-vaccenoyl-ACP (cis-octadec-11-enoyl-ACP), an essential step in the thermal regulation of fatty acid composition.</text>
</comment>
<comment type="similarity">
    <text evidence="2 14 16">Belongs to the thiolase-like superfamily. Beta-ketoacyl-ACP synthases family.</text>
</comment>
<evidence type="ECO:0000256" key="3">
    <source>
        <dbReference type="ARBA" id="ARBA00012356"/>
    </source>
</evidence>
<dbReference type="InterPro" id="IPR020841">
    <property type="entry name" value="PKS_Beta-ketoAc_synthase_dom"/>
</dbReference>
<dbReference type="PANTHER" id="PTHR11712:SF336">
    <property type="entry name" value="3-OXOACYL-[ACYL-CARRIER-PROTEIN] SYNTHASE, MITOCHONDRIAL"/>
    <property type="match status" value="1"/>
</dbReference>
<dbReference type="Proteomes" id="UP000610862">
    <property type="component" value="Unassembled WGS sequence"/>
</dbReference>
<dbReference type="InterPro" id="IPR014030">
    <property type="entry name" value="Ketoacyl_synth_N"/>
</dbReference>
<evidence type="ECO:0000256" key="16">
    <source>
        <dbReference type="RuleBase" id="RU003694"/>
    </source>
</evidence>
<evidence type="ECO:0000313" key="19">
    <source>
        <dbReference type="Proteomes" id="UP000610862"/>
    </source>
</evidence>
<dbReference type="GO" id="GO:0005829">
    <property type="term" value="C:cytosol"/>
    <property type="evidence" value="ECO:0007669"/>
    <property type="project" value="TreeGrafter"/>
</dbReference>
<reference evidence="18" key="1">
    <citation type="submission" date="2020-08" db="EMBL/GenBank/DDBJ databases">
        <title>Genome public.</title>
        <authorList>
            <person name="Liu C."/>
            <person name="Sun Q."/>
        </authorList>
    </citation>
    <scope>NUCLEOTIDE SEQUENCE</scope>
    <source>
        <strain evidence="18">NSJ-24</strain>
    </source>
</reference>
<dbReference type="InterPro" id="IPR016039">
    <property type="entry name" value="Thiolase-like"/>
</dbReference>
<dbReference type="RefSeq" id="WP_187525570.1">
    <property type="nucleotide sequence ID" value="NZ_JACRTA010000003.1"/>
</dbReference>
<dbReference type="Pfam" id="PF02801">
    <property type="entry name" value="Ketoacyl-synt_C"/>
    <property type="match status" value="1"/>
</dbReference>
<evidence type="ECO:0000313" key="18">
    <source>
        <dbReference type="EMBL" id="MBC8568985.1"/>
    </source>
</evidence>
<keyword evidence="5 14" id="KW-0444">Lipid biosynthesis</keyword>
<evidence type="ECO:0000256" key="7">
    <source>
        <dbReference type="ARBA" id="ARBA00022832"/>
    </source>
</evidence>
<evidence type="ECO:0000256" key="15">
    <source>
        <dbReference type="PIRSR" id="PIRSR000447-1"/>
    </source>
</evidence>
<dbReference type="GO" id="GO:0004315">
    <property type="term" value="F:3-oxoacyl-[acyl-carrier-protein] synthase activity"/>
    <property type="evidence" value="ECO:0007669"/>
    <property type="project" value="UniProtKB-UniRule"/>
</dbReference>
<dbReference type="NCBIfam" id="NF005589">
    <property type="entry name" value="PRK07314.1"/>
    <property type="match status" value="1"/>
</dbReference>
<keyword evidence="7" id="KW-0276">Fatty acid metabolism</keyword>
<dbReference type="EC" id="2.3.1.179" evidence="3 14"/>
<proteinExistence type="inferred from homology"/>
<dbReference type="Pfam" id="PF00109">
    <property type="entry name" value="ketoacyl-synt"/>
    <property type="match status" value="1"/>
</dbReference>
<dbReference type="SMART" id="SM00825">
    <property type="entry name" value="PKS_KS"/>
    <property type="match status" value="1"/>
</dbReference>
<evidence type="ECO:0000256" key="2">
    <source>
        <dbReference type="ARBA" id="ARBA00008467"/>
    </source>
</evidence>
<dbReference type="AlphaFoldDB" id="A0A926E6Y1"/>
<protein>
    <recommendedName>
        <fullName evidence="4 14">3-oxoacyl-[acyl-carrier-protein] synthase 2</fullName>
        <ecNumber evidence="3 14">2.3.1.179</ecNumber>
    </recommendedName>
</protein>
<evidence type="ECO:0000256" key="6">
    <source>
        <dbReference type="ARBA" id="ARBA00022679"/>
    </source>
</evidence>
<dbReference type="CDD" id="cd00834">
    <property type="entry name" value="KAS_I_II"/>
    <property type="match status" value="1"/>
</dbReference>
<dbReference type="EMBL" id="JACRTA010000003">
    <property type="protein sequence ID" value="MBC8568985.1"/>
    <property type="molecule type" value="Genomic_DNA"/>
</dbReference>
<evidence type="ECO:0000256" key="9">
    <source>
        <dbReference type="ARBA" id="ARBA00023160"/>
    </source>
</evidence>
<keyword evidence="8" id="KW-0443">Lipid metabolism</keyword>
<accession>A0A926E6Y1</accession>
<keyword evidence="6 14" id="KW-0808">Transferase</keyword>